<dbReference type="STRING" id="33978.A6M13_02290"/>
<evidence type="ECO:0000256" key="2">
    <source>
        <dbReference type="PROSITE-ProRule" id="PRU00284"/>
    </source>
</evidence>
<accession>A0A1C0YNM1</accession>
<keyword evidence="5" id="KW-1185">Reference proteome</keyword>
<proteinExistence type="predicted"/>
<dbReference type="SUPFAM" id="SSF58104">
    <property type="entry name" value="Methyl-accepting chemotaxis protein (MCP) signaling domain"/>
    <property type="match status" value="1"/>
</dbReference>
<dbReference type="EMBL" id="MASJ01000001">
    <property type="protein sequence ID" value="OCS88764.1"/>
    <property type="molecule type" value="Genomic_DNA"/>
</dbReference>
<evidence type="ECO:0000313" key="5">
    <source>
        <dbReference type="Proteomes" id="UP000093199"/>
    </source>
</evidence>
<dbReference type="Gene3D" id="1.10.287.950">
    <property type="entry name" value="Methyl-accepting chemotaxis protein"/>
    <property type="match status" value="1"/>
</dbReference>
<evidence type="ECO:0000313" key="4">
    <source>
        <dbReference type="EMBL" id="OCS88764.1"/>
    </source>
</evidence>
<dbReference type="Pfam" id="PF00015">
    <property type="entry name" value="MCPsignal"/>
    <property type="match status" value="1"/>
</dbReference>
<dbReference type="SMART" id="SM00283">
    <property type="entry name" value="MA"/>
    <property type="match status" value="1"/>
</dbReference>
<dbReference type="InterPro" id="IPR004089">
    <property type="entry name" value="MCPsignal_dom"/>
</dbReference>
<dbReference type="Proteomes" id="UP000093199">
    <property type="component" value="Unassembled WGS sequence"/>
</dbReference>
<name>A0A1C0YNM1_9BACL</name>
<dbReference type="AlphaFoldDB" id="A0A1C0YNM1"/>
<reference evidence="4 5" key="1">
    <citation type="submission" date="2016-07" db="EMBL/GenBank/DDBJ databases">
        <title>Caryophanon tenue genome sequencing.</title>
        <authorList>
            <person name="Verma A."/>
            <person name="Pal Y."/>
            <person name="Krishnamurthi S."/>
        </authorList>
    </citation>
    <scope>NUCLEOTIDE SEQUENCE [LARGE SCALE GENOMIC DNA]</scope>
    <source>
        <strain evidence="4 5">DSM 14152</strain>
    </source>
</reference>
<dbReference type="PROSITE" id="PS50111">
    <property type="entry name" value="CHEMOTAXIS_TRANSDUC_2"/>
    <property type="match status" value="1"/>
</dbReference>
<evidence type="ECO:0000259" key="3">
    <source>
        <dbReference type="PROSITE" id="PS50111"/>
    </source>
</evidence>
<sequence>MRYNERNCFSKGGTYKEHVQALVTALPYIHAAFKGDVAIVVADAATKTVQGYLPSSVIDVNYRIGQRINEEDENLRRAFRGEQPDVNLPKELYGVAFNAYAFPIKEGTKIVGVIGFAVPIEDRLQVEQYMATMRDIIQRLHDRVHIVAAQSQQLAATTQEIHVQSEHVRQDAERSNHITEVIKNVSRQTNLLGLNASIEAARAGVHGAGFNIVAQEVRKLLMETSQATTEIDASLRTIQQHITTLQSALAQVNEATTEQAETVQDFSTIIEQLNDLSDQLHSFMKKYN</sequence>
<comment type="caution">
    <text evidence="4">The sequence shown here is derived from an EMBL/GenBank/DDBJ whole genome shotgun (WGS) entry which is preliminary data.</text>
</comment>
<evidence type="ECO:0000256" key="1">
    <source>
        <dbReference type="ARBA" id="ARBA00023224"/>
    </source>
</evidence>
<protein>
    <submittedName>
        <fullName evidence="4">Chemotaxis protein</fullName>
    </submittedName>
</protein>
<dbReference type="GO" id="GO:0007165">
    <property type="term" value="P:signal transduction"/>
    <property type="evidence" value="ECO:0007669"/>
    <property type="project" value="UniProtKB-KW"/>
</dbReference>
<dbReference type="PANTHER" id="PTHR32089:SF112">
    <property type="entry name" value="LYSOZYME-LIKE PROTEIN-RELATED"/>
    <property type="match status" value="1"/>
</dbReference>
<organism evidence="4 5">
    <name type="scientific">Caryophanon tenue</name>
    <dbReference type="NCBI Taxonomy" id="33978"/>
    <lineage>
        <taxon>Bacteria</taxon>
        <taxon>Bacillati</taxon>
        <taxon>Bacillota</taxon>
        <taxon>Bacilli</taxon>
        <taxon>Bacillales</taxon>
        <taxon>Caryophanaceae</taxon>
        <taxon>Caryophanon</taxon>
    </lineage>
</organism>
<feature type="domain" description="Methyl-accepting transducer" evidence="3">
    <location>
        <begin position="166"/>
        <end position="288"/>
    </location>
</feature>
<keyword evidence="1 2" id="KW-0807">Transducer</keyword>
<dbReference type="PANTHER" id="PTHR32089">
    <property type="entry name" value="METHYL-ACCEPTING CHEMOTAXIS PROTEIN MCPB"/>
    <property type="match status" value="1"/>
</dbReference>
<dbReference type="GO" id="GO:0016020">
    <property type="term" value="C:membrane"/>
    <property type="evidence" value="ECO:0007669"/>
    <property type="project" value="InterPro"/>
</dbReference>
<gene>
    <name evidence="4" type="ORF">A6M13_02290</name>
</gene>